<keyword evidence="2" id="KW-0647">Proteasome</keyword>
<dbReference type="InterPro" id="IPR023674">
    <property type="entry name" value="Ribosomal_uL1-like"/>
</dbReference>
<protein>
    <submittedName>
        <fullName evidence="2">Related to CIC1 Adaptor protein specifically linking the 26S proteasome to its substrate, the SCF component Cdc4</fullName>
    </submittedName>
</protein>
<proteinExistence type="predicted"/>
<dbReference type="Pfam" id="PF00687">
    <property type="entry name" value="Ribosomal_L1"/>
    <property type="match status" value="1"/>
</dbReference>
<feature type="compositionally biased region" description="Basic and acidic residues" evidence="1">
    <location>
        <begin position="362"/>
        <end position="380"/>
    </location>
</feature>
<feature type="compositionally biased region" description="Basic and acidic residues" evidence="1">
    <location>
        <begin position="343"/>
        <end position="353"/>
    </location>
</feature>
<reference evidence="2" key="1">
    <citation type="submission" date="2018-03" db="EMBL/GenBank/DDBJ databases">
        <authorList>
            <person name="Guldener U."/>
        </authorList>
    </citation>
    <scope>NUCLEOTIDE SEQUENCE</scope>
</reference>
<dbReference type="InterPro" id="IPR028364">
    <property type="entry name" value="Ribosomal_uL1/biogenesis"/>
</dbReference>
<evidence type="ECO:0000256" key="1">
    <source>
        <dbReference type="SAM" id="MobiDB-lite"/>
    </source>
</evidence>
<dbReference type="CDD" id="cd00403">
    <property type="entry name" value="Ribosomal_L1"/>
    <property type="match status" value="1"/>
</dbReference>
<comment type="caution">
    <text evidence="2">The sequence shown here is derived from an EMBL/GenBank/DDBJ whole genome shotgun (WGS) entry which is preliminary data.</text>
</comment>
<name>A0AAE8SRP1_9PEZI</name>
<dbReference type="EMBL" id="ONZQ02000002">
    <property type="protein sequence ID" value="SPN98434.1"/>
    <property type="molecule type" value="Genomic_DNA"/>
</dbReference>
<dbReference type="Gene3D" id="3.40.50.790">
    <property type="match status" value="1"/>
</dbReference>
<evidence type="ECO:0000313" key="2">
    <source>
        <dbReference type="EMBL" id="SPN98434.1"/>
    </source>
</evidence>
<accession>A0AAE8SRP1</accession>
<dbReference type="GO" id="GO:0000502">
    <property type="term" value="C:proteasome complex"/>
    <property type="evidence" value="ECO:0007669"/>
    <property type="project" value="UniProtKB-KW"/>
</dbReference>
<gene>
    <name evidence="2" type="ORF">DNG_01478</name>
</gene>
<keyword evidence="3" id="KW-1185">Reference proteome</keyword>
<dbReference type="Gene3D" id="3.30.190.20">
    <property type="match status" value="1"/>
</dbReference>
<evidence type="ECO:0000313" key="3">
    <source>
        <dbReference type="Proteomes" id="UP001187682"/>
    </source>
</evidence>
<feature type="region of interest" description="Disordered" evidence="1">
    <location>
        <begin position="333"/>
        <end position="395"/>
    </location>
</feature>
<dbReference type="SUPFAM" id="SSF56808">
    <property type="entry name" value="Ribosomal protein L1"/>
    <property type="match status" value="1"/>
</dbReference>
<dbReference type="AlphaFoldDB" id="A0AAE8SRP1"/>
<dbReference type="Proteomes" id="UP001187682">
    <property type="component" value="Unassembled WGS sequence"/>
</dbReference>
<dbReference type="InterPro" id="IPR016095">
    <property type="entry name" value="Ribosomal_uL1_3-a/b-sand"/>
</dbReference>
<organism evidence="2 3">
    <name type="scientific">Cephalotrichum gorgonifer</name>
    <dbReference type="NCBI Taxonomy" id="2041049"/>
    <lineage>
        <taxon>Eukaryota</taxon>
        <taxon>Fungi</taxon>
        <taxon>Dikarya</taxon>
        <taxon>Ascomycota</taxon>
        <taxon>Pezizomycotina</taxon>
        <taxon>Sordariomycetes</taxon>
        <taxon>Hypocreomycetidae</taxon>
        <taxon>Microascales</taxon>
        <taxon>Microascaceae</taxon>
        <taxon>Cephalotrichum</taxon>
    </lineage>
</organism>
<sequence>MAPKKKVVKAAAPVAVPAPTAVAPAAANEINAEQTLKASKALLAHMQKASKQKAEASTKKNLLDEIDEDGALALSETPVWLTLTTKRHIVDTNKLKPDKISVPHPLHTNPNETICLITADPQRSYKDIIASDDFPADLRKRITRVIGYTKVRAKYRQYEAQRQLLSSHDIFISDDRIINRLPQALGKTFYKTTAKRPIPVTFRTARTAAAGKKGGKRQDGDEVVNVPTAADVAAEVNKALGCALVALSPSTNTAIKVGYASWTAEQIAENVAAVATSLISKHVPKGWSNVKSIYIKGPETTALPIWQTEELWVDGADVVADKEGETKAVKDVEKANVGKKRKSLEEEKPESKKGPLSKKVKKLPESNDDDLKKQISETKTRLRKQKAASKAALDD</sequence>